<dbReference type="EMBL" id="CP014332">
    <property type="protein sequence ID" value="APS42110.1"/>
    <property type="molecule type" value="Genomic_DNA"/>
</dbReference>
<dbReference type="PANTHER" id="PTHR47963">
    <property type="entry name" value="DEAD-BOX ATP-DEPENDENT RNA HELICASE 47, MITOCHONDRIAL"/>
    <property type="match status" value="1"/>
</dbReference>
<dbReference type="PROSITE" id="PS51194">
    <property type="entry name" value="HELICASE_CTER"/>
    <property type="match status" value="1"/>
</dbReference>
<dbReference type="EC" id="3.6.4.13" evidence="5"/>
<comment type="catalytic activity">
    <reaction evidence="5">
        <text>ATP + H2O = ADP + phosphate + H(+)</text>
        <dbReference type="Rhea" id="RHEA:13065"/>
        <dbReference type="ChEBI" id="CHEBI:15377"/>
        <dbReference type="ChEBI" id="CHEBI:15378"/>
        <dbReference type="ChEBI" id="CHEBI:30616"/>
        <dbReference type="ChEBI" id="CHEBI:43474"/>
        <dbReference type="ChEBI" id="CHEBI:456216"/>
        <dbReference type="EC" id="3.6.4.13"/>
    </reaction>
</comment>
<keyword evidence="5" id="KW-0963">Cytoplasm</keyword>
<dbReference type="SMART" id="SM00490">
    <property type="entry name" value="HELICc"/>
    <property type="match status" value="1"/>
</dbReference>
<comment type="function">
    <text evidence="5">Probable DEAD-box RNA helicase. May work in conjunction with the cold shock proteins to ensure proper initiation of transcription at low and optimal temperatures.</text>
</comment>
<dbReference type="STRING" id="1631871.FOL01_1251"/>
<evidence type="ECO:0000259" key="10">
    <source>
        <dbReference type="PROSITE" id="PS51195"/>
    </source>
</evidence>
<dbReference type="SUPFAM" id="SSF52540">
    <property type="entry name" value="P-loop containing nucleoside triphosphate hydrolases"/>
    <property type="match status" value="1"/>
</dbReference>
<dbReference type="OrthoDB" id="9805696at2"/>
<evidence type="ECO:0000259" key="8">
    <source>
        <dbReference type="PROSITE" id="PS51192"/>
    </source>
</evidence>
<dbReference type="InterPro" id="IPR011545">
    <property type="entry name" value="DEAD/DEAH_box_helicase_dom"/>
</dbReference>
<dbReference type="InterPro" id="IPR027417">
    <property type="entry name" value="P-loop_NTPase"/>
</dbReference>
<dbReference type="PANTHER" id="PTHR47963:SF1">
    <property type="entry name" value="DEAD-BOX ATP-DEPENDENT RNA HELICASE CSHB"/>
    <property type="match status" value="1"/>
</dbReference>
<dbReference type="InterPro" id="IPR044742">
    <property type="entry name" value="DEAD/DEAH_RhlB"/>
</dbReference>
<evidence type="ECO:0000256" key="7">
    <source>
        <dbReference type="SAM" id="MobiDB-lite"/>
    </source>
</evidence>
<evidence type="ECO:0000256" key="6">
    <source>
        <dbReference type="PROSITE-ProRule" id="PRU00552"/>
    </source>
</evidence>
<keyword evidence="2 5" id="KW-0378">Hydrolase</keyword>
<dbReference type="InterPro" id="IPR014001">
    <property type="entry name" value="Helicase_ATP-bd"/>
</dbReference>
<dbReference type="GO" id="GO:0003724">
    <property type="term" value="F:RNA helicase activity"/>
    <property type="evidence" value="ECO:0007669"/>
    <property type="project" value="UniProtKB-UniRule"/>
</dbReference>
<dbReference type="GO" id="GO:0006401">
    <property type="term" value="P:RNA catabolic process"/>
    <property type="evidence" value="ECO:0007669"/>
    <property type="project" value="UniProtKB-UniRule"/>
</dbReference>
<dbReference type="SMART" id="SM00487">
    <property type="entry name" value="DEXDc"/>
    <property type="match status" value="1"/>
</dbReference>
<dbReference type="InterPro" id="IPR014014">
    <property type="entry name" value="RNA_helicase_DEAD_Q_motif"/>
</dbReference>
<evidence type="ECO:0000259" key="9">
    <source>
        <dbReference type="PROSITE" id="PS51194"/>
    </source>
</evidence>
<feature type="domain" description="Helicase ATP-binding" evidence="8">
    <location>
        <begin position="33"/>
        <end position="208"/>
    </location>
</feature>
<dbReference type="InterPro" id="IPR050547">
    <property type="entry name" value="DEAD_box_RNA_helicases"/>
</dbReference>
<keyword evidence="5" id="KW-0694">RNA-binding</keyword>
<keyword evidence="12" id="KW-1185">Reference proteome</keyword>
<comment type="subcellular location">
    <subcellularLocation>
        <location evidence="5">Cytoplasm</location>
    </subcellularLocation>
</comment>
<reference evidence="11 12" key="1">
    <citation type="submission" date="2016-02" db="EMBL/GenBank/DDBJ databases">
        <title>Complete Genome Sequence of Weissella jogaejeotgali FOL01.</title>
        <authorList>
            <person name="Lee J.-H."/>
            <person name="Ku H.-J."/>
        </authorList>
    </citation>
    <scope>NUCLEOTIDE SEQUENCE [LARGE SCALE GENOMIC DNA]</scope>
    <source>
        <strain evidence="11 12">FOL01</strain>
    </source>
</reference>
<dbReference type="GO" id="GO:0009409">
    <property type="term" value="P:response to cold"/>
    <property type="evidence" value="ECO:0007669"/>
    <property type="project" value="InterPro"/>
</dbReference>
<evidence type="ECO:0000256" key="3">
    <source>
        <dbReference type="ARBA" id="ARBA00022806"/>
    </source>
</evidence>
<feature type="domain" description="Helicase C-terminal" evidence="9">
    <location>
        <begin position="219"/>
        <end position="378"/>
    </location>
</feature>
<dbReference type="Pfam" id="PF00270">
    <property type="entry name" value="DEAD"/>
    <property type="match status" value="1"/>
</dbReference>
<keyword evidence="1 5" id="KW-0547">Nucleotide-binding</keyword>
<feature type="region of interest" description="Disordered" evidence="7">
    <location>
        <begin position="426"/>
        <end position="452"/>
    </location>
</feature>
<dbReference type="PROSITE" id="PS51192">
    <property type="entry name" value="HELICASE_ATP_BIND_1"/>
    <property type="match status" value="1"/>
</dbReference>
<evidence type="ECO:0000313" key="11">
    <source>
        <dbReference type="EMBL" id="APS42110.1"/>
    </source>
</evidence>
<evidence type="ECO:0000256" key="1">
    <source>
        <dbReference type="ARBA" id="ARBA00022741"/>
    </source>
</evidence>
<keyword evidence="5" id="KW-0346">Stress response</keyword>
<name>A0A1L6RCA3_9LACO</name>
<dbReference type="GO" id="GO:0016887">
    <property type="term" value="F:ATP hydrolysis activity"/>
    <property type="evidence" value="ECO:0007669"/>
    <property type="project" value="RHEA"/>
</dbReference>
<evidence type="ECO:0000313" key="12">
    <source>
        <dbReference type="Proteomes" id="UP000185473"/>
    </source>
</evidence>
<dbReference type="GO" id="GO:0005840">
    <property type="term" value="C:ribosome"/>
    <property type="evidence" value="ECO:0007669"/>
    <property type="project" value="TreeGrafter"/>
</dbReference>
<dbReference type="CDD" id="cd00268">
    <property type="entry name" value="DEADc"/>
    <property type="match status" value="1"/>
</dbReference>
<dbReference type="KEGG" id="wjo:FOL01_1251"/>
<sequence length="452" mass="50804">MAKFTDYNLRSEIYEALTALHFKEPTAVQAKLIPVILQGHSVVGQSQTGSGKTHTFLIPIFQQYDAENQNVQAVITTPSRELAQQIYEAAKQLGSTFSESDQPRISLYVGGMDKSRQIHQLKNKQPQIVIGTPGRIKDLYQAGELDIHTASTLVVDEADMTLDLGFLPDVDAIASAMPEDLKMHVFSATIPQKLQPFLKKYLSNPVIEEIPSETVIAPTIKNILVGTKGESKDTLVYNLLTMGNPYLALVFANTKKRAHELTKSLRSRGLKVAEIHGGIQPRERKRTMQQIQHLDYQYVVATDLAARGIDIPGVSLIINDGIPTELEFFIHRVGRTGRNGMSGTAITIYNPDEENRVQMVENMGVKFEPMTYAHGELKSGYDRRRRQKRAKTTAKLDPTMIGMVKKKKKRVKPGYKRQIKNNIARDAKYKKRVEERETLRAAKKAKKRSHGK</sequence>
<dbReference type="GO" id="GO:0005524">
    <property type="term" value="F:ATP binding"/>
    <property type="evidence" value="ECO:0007669"/>
    <property type="project" value="UniProtKB-UniRule"/>
</dbReference>
<feature type="compositionally biased region" description="Basic and acidic residues" evidence="7">
    <location>
        <begin position="426"/>
        <end position="440"/>
    </location>
</feature>
<keyword evidence="3 5" id="KW-0347">Helicase</keyword>
<gene>
    <name evidence="5" type="primary">cshB</name>
    <name evidence="11" type="ORF">FOL01_1251</name>
</gene>
<evidence type="ECO:0000256" key="2">
    <source>
        <dbReference type="ARBA" id="ARBA00022801"/>
    </source>
</evidence>
<dbReference type="InterPro" id="IPR030881">
    <property type="entry name" value="CshB"/>
</dbReference>
<feature type="domain" description="DEAD-box RNA helicase Q" evidence="10">
    <location>
        <begin position="2"/>
        <end position="30"/>
    </location>
</feature>
<dbReference type="PROSITE" id="PS51195">
    <property type="entry name" value="Q_MOTIF"/>
    <property type="match status" value="1"/>
</dbReference>
<dbReference type="Gene3D" id="3.40.50.300">
    <property type="entry name" value="P-loop containing nucleotide triphosphate hydrolases"/>
    <property type="match status" value="2"/>
</dbReference>
<protein>
    <recommendedName>
        <fullName evidence="5">DEAD-box ATP-dependent RNA helicase CshB</fullName>
        <ecNumber evidence="5">3.6.4.13</ecNumber>
    </recommendedName>
</protein>
<dbReference type="GO" id="GO:0033592">
    <property type="term" value="F:RNA strand annealing activity"/>
    <property type="evidence" value="ECO:0007669"/>
    <property type="project" value="TreeGrafter"/>
</dbReference>
<dbReference type="GO" id="GO:0005829">
    <property type="term" value="C:cytosol"/>
    <property type="evidence" value="ECO:0007669"/>
    <property type="project" value="TreeGrafter"/>
</dbReference>
<dbReference type="InterPro" id="IPR001650">
    <property type="entry name" value="Helicase_C-like"/>
</dbReference>
<organism evidence="11 12">
    <name type="scientific">Weissella jogaejeotgali</name>
    <dbReference type="NCBI Taxonomy" id="1631871"/>
    <lineage>
        <taxon>Bacteria</taxon>
        <taxon>Bacillati</taxon>
        <taxon>Bacillota</taxon>
        <taxon>Bacilli</taxon>
        <taxon>Lactobacillales</taxon>
        <taxon>Lactobacillaceae</taxon>
        <taxon>Weissella</taxon>
    </lineage>
</organism>
<dbReference type="HAMAP" id="MF_01494">
    <property type="entry name" value="DEAD_helicase_CshB"/>
    <property type="match status" value="1"/>
</dbReference>
<dbReference type="RefSeq" id="WP_075269878.1">
    <property type="nucleotide sequence ID" value="NZ_CP014332.1"/>
</dbReference>
<feature type="short sequence motif" description="Q motif" evidence="6">
    <location>
        <begin position="2"/>
        <end position="30"/>
    </location>
</feature>
<dbReference type="Proteomes" id="UP000185473">
    <property type="component" value="Chromosome"/>
</dbReference>
<accession>A0A1L6RCA3</accession>
<keyword evidence="4 5" id="KW-0067">ATP-binding</keyword>
<dbReference type="CDD" id="cd18787">
    <property type="entry name" value="SF2_C_DEAD"/>
    <property type="match status" value="1"/>
</dbReference>
<feature type="compositionally biased region" description="Basic residues" evidence="7">
    <location>
        <begin position="441"/>
        <end position="452"/>
    </location>
</feature>
<proteinExistence type="inferred from homology"/>
<dbReference type="Pfam" id="PF00271">
    <property type="entry name" value="Helicase_C"/>
    <property type="match status" value="1"/>
</dbReference>
<comment type="similarity">
    <text evidence="5">Belongs to the DEAD box helicase family. CshB subfamily.</text>
</comment>
<evidence type="ECO:0000256" key="4">
    <source>
        <dbReference type="ARBA" id="ARBA00022840"/>
    </source>
</evidence>
<dbReference type="AlphaFoldDB" id="A0A1L6RCA3"/>
<evidence type="ECO:0000256" key="5">
    <source>
        <dbReference type="HAMAP-Rule" id="MF_01494"/>
    </source>
</evidence>